<name>A0A813YJ61_9BILA</name>
<evidence type="ECO:0000256" key="3">
    <source>
        <dbReference type="SAM" id="MobiDB-lite"/>
    </source>
</evidence>
<keyword evidence="1 2" id="KW-0175">Coiled coil</keyword>
<evidence type="ECO:0000256" key="1">
    <source>
        <dbReference type="ARBA" id="ARBA00023054"/>
    </source>
</evidence>
<dbReference type="Gene3D" id="2.60.40.2840">
    <property type="match status" value="1"/>
</dbReference>
<gene>
    <name evidence="6" type="ORF">JBS370_LOCUS25848</name>
    <name evidence="5" type="ORF">ZHD862_LOCUS6590</name>
</gene>
<feature type="compositionally biased region" description="Basic and acidic residues" evidence="3">
    <location>
        <begin position="547"/>
        <end position="560"/>
    </location>
</feature>
<proteinExistence type="predicted"/>
<dbReference type="AlphaFoldDB" id="A0A813YJ61"/>
<accession>A0A813YJ61</accession>
<reference evidence="5" key="1">
    <citation type="submission" date="2021-02" db="EMBL/GenBank/DDBJ databases">
        <authorList>
            <person name="Nowell W R."/>
        </authorList>
    </citation>
    <scope>NUCLEOTIDE SEQUENCE</scope>
</reference>
<dbReference type="EMBL" id="CAJOBD010004401">
    <property type="protein sequence ID" value="CAF3993266.1"/>
    <property type="molecule type" value="Genomic_DNA"/>
</dbReference>
<comment type="caution">
    <text evidence="5">The sequence shown here is derived from an EMBL/GenBank/DDBJ whole genome shotgun (WGS) entry which is preliminary data.</text>
</comment>
<dbReference type="Proteomes" id="UP000663836">
    <property type="component" value="Unassembled WGS sequence"/>
</dbReference>
<organism evidence="5 7">
    <name type="scientific">Rotaria sordida</name>
    <dbReference type="NCBI Taxonomy" id="392033"/>
    <lineage>
        <taxon>Eukaryota</taxon>
        <taxon>Metazoa</taxon>
        <taxon>Spiralia</taxon>
        <taxon>Gnathifera</taxon>
        <taxon>Rotifera</taxon>
        <taxon>Eurotatoria</taxon>
        <taxon>Bdelloidea</taxon>
        <taxon>Philodinida</taxon>
        <taxon>Philodinidae</taxon>
        <taxon>Rotaria</taxon>
    </lineage>
</organism>
<evidence type="ECO:0000313" key="7">
    <source>
        <dbReference type="Proteomes" id="UP000663864"/>
    </source>
</evidence>
<feature type="region of interest" description="Disordered" evidence="3">
    <location>
        <begin position="547"/>
        <end position="574"/>
    </location>
</feature>
<feature type="coiled-coil region" evidence="2">
    <location>
        <begin position="370"/>
        <end position="436"/>
    </location>
</feature>
<evidence type="ECO:0000259" key="4">
    <source>
        <dbReference type="Pfam" id="PF17751"/>
    </source>
</evidence>
<dbReference type="InterPro" id="IPR051002">
    <property type="entry name" value="UBA_autophagy_assoc_protein"/>
</dbReference>
<dbReference type="Proteomes" id="UP000663864">
    <property type="component" value="Unassembled WGS sequence"/>
</dbReference>
<feature type="coiled-coil region" evidence="2">
    <location>
        <begin position="194"/>
        <end position="221"/>
    </location>
</feature>
<dbReference type="InterPro" id="IPR041611">
    <property type="entry name" value="SKICH"/>
</dbReference>
<evidence type="ECO:0000313" key="6">
    <source>
        <dbReference type="EMBL" id="CAF3993266.1"/>
    </source>
</evidence>
<sequence length="609" mass="70625">MTDINDQCSDTSSDLNWPLDHALERQQDDRVVFENVADQYVKGADVTAFFTIIHDVKVNPDEDQIGLLRVGCTNIKECVAYAPVQFNPSTTSGSARHGTATFSSSSLPVTDDEFYQFCYIINKTKNLGSSIPFQLNCASDDIDLLSNEPIRKTKPDGLIALADDDNGDLLVIHTRRMLTEEKLRQENRQLLDFNRRSELQKDEYKAKLDLLEIKSKEHNHKIYNEMQTLIASHKTAIDELSSRQQLESKLRTEYDACRSLCNQYQAESLQYAERCRTLEDSHGKTLNETNQIRSQLAITSQLTKDQATQIIDLERRLMQSNELTKTSNQRQTLLEQQIRDFRLTAEKNQVLIQTHIDTYSKQSTQKDDEINALKITNNLLQEEINSLKINNESLSLVSKQDNELTQTLQNELDQLYEQRRIENELTQNEIESLKSRLNEMSSCQQAYMTLKTSFTEIEKRCVKHQKSEIEVKRQLTVYKDFINDLQHEIQGLTERLSAGAEEYKTLYRKYTALEHNMEMNYSQEKSTTKNLIDESVHNEEIIESILRDGYEPQQAKKEDQNDQENENTSLQRTFDDADGEISKCPMCFWEFPPHMTLDGKNEHIEHHFT</sequence>
<dbReference type="Pfam" id="PF17751">
    <property type="entry name" value="SKICH"/>
    <property type="match status" value="1"/>
</dbReference>
<feature type="domain" description="SKICH" evidence="4">
    <location>
        <begin position="31"/>
        <end position="134"/>
    </location>
</feature>
<evidence type="ECO:0000256" key="2">
    <source>
        <dbReference type="SAM" id="Coils"/>
    </source>
</evidence>
<dbReference type="PANTHER" id="PTHR31915:SF6">
    <property type="entry name" value="SKICH DOMAIN-CONTAINING PROTEIN"/>
    <property type="match status" value="1"/>
</dbReference>
<protein>
    <recommendedName>
        <fullName evidence="4">SKICH domain-containing protein</fullName>
    </recommendedName>
</protein>
<dbReference type="EMBL" id="CAJNOT010000188">
    <property type="protein sequence ID" value="CAF0885103.1"/>
    <property type="molecule type" value="Genomic_DNA"/>
</dbReference>
<evidence type="ECO:0000313" key="5">
    <source>
        <dbReference type="EMBL" id="CAF0885103.1"/>
    </source>
</evidence>
<dbReference type="PANTHER" id="PTHR31915">
    <property type="entry name" value="SKICH DOMAIN-CONTAINING PROTEIN"/>
    <property type="match status" value="1"/>
</dbReference>